<dbReference type="EMBL" id="FMUR01000010">
    <property type="protein sequence ID" value="SCY21163.1"/>
    <property type="molecule type" value="Genomic_DNA"/>
</dbReference>
<dbReference type="OrthoDB" id="9780211at2"/>
<name>A0A1G5E267_9FIRM</name>
<comment type="catalytic activity">
    <reaction evidence="1">
        <text>an N-(ADP-alpha-D-ribosyl)-thymidine in DNA + H2O = a thymidine in DNA + ADP-D-ribose</text>
        <dbReference type="Rhea" id="RHEA:71655"/>
        <dbReference type="Rhea" id="RHEA-COMP:13556"/>
        <dbReference type="Rhea" id="RHEA-COMP:18051"/>
        <dbReference type="ChEBI" id="CHEBI:15377"/>
        <dbReference type="ChEBI" id="CHEBI:57967"/>
        <dbReference type="ChEBI" id="CHEBI:137386"/>
        <dbReference type="ChEBI" id="CHEBI:191199"/>
    </reaction>
    <physiologicalReaction direction="left-to-right" evidence="1">
        <dbReference type="Rhea" id="RHEA:71656"/>
    </physiologicalReaction>
</comment>
<dbReference type="PANTHER" id="PTHR12521:SF0">
    <property type="entry name" value="ADP-RIBOSE GLYCOHYDROLASE OARD1"/>
    <property type="match status" value="1"/>
</dbReference>
<dbReference type="GO" id="GO:0140291">
    <property type="term" value="P:peptidyl-glutamate ADP-deribosylation"/>
    <property type="evidence" value="ECO:0007669"/>
    <property type="project" value="TreeGrafter"/>
</dbReference>
<dbReference type="SMART" id="SM00506">
    <property type="entry name" value="A1pp"/>
    <property type="match status" value="1"/>
</dbReference>
<dbReference type="CDD" id="cd02901">
    <property type="entry name" value="Macro_Poa1p-like"/>
    <property type="match status" value="1"/>
</dbReference>
<gene>
    <name evidence="3" type="ORF">SAMN02910451_01748</name>
</gene>
<dbReference type="Gene3D" id="3.40.220.10">
    <property type="entry name" value="Leucine Aminopeptidase, subunit E, domain 1"/>
    <property type="match status" value="1"/>
</dbReference>
<proteinExistence type="predicted"/>
<protein>
    <submittedName>
        <fullName evidence="3">O-acetyl-ADP-ribose deacetylase (Regulator of RNase III), contains Macro domain</fullName>
    </submittedName>
</protein>
<feature type="domain" description="Macro" evidence="2">
    <location>
        <begin position="1"/>
        <end position="150"/>
    </location>
</feature>
<dbReference type="PANTHER" id="PTHR12521">
    <property type="entry name" value="PROTEIN C6ORF130"/>
    <property type="match status" value="1"/>
</dbReference>
<reference evidence="4" key="1">
    <citation type="submission" date="2016-10" db="EMBL/GenBank/DDBJ databases">
        <authorList>
            <person name="Varghese N."/>
            <person name="Submissions S."/>
        </authorList>
    </citation>
    <scope>NUCLEOTIDE SEQUENCE [LARGE SCALE GENOMIC DNA]</scope>
    <source>
        <strain evidence="4">XBD2006</strain>
    </source>
</reference>
<dbReference type="PROSITE" id="PS51154">
    <property type="entry name" value="MACRO"/>
    <property type="match status" value="1"/>
</dbReference>
<dbReference type="InterPro" id="IPR002589">
    <property type="entry name" value="Macro_dom"/>
</dbReference>
<dbReference type="SUPFAM" id="SSF52949">
    <property type="entry name" value="Macro domain-like"/>
    <property type="match status" value="1"/>
</dbReference>
<dbReference type="InterPro" id="IPR050892">
    <property type="entry name" value="ADP-ribose_metab_enzymes"/>
</dbReference>
<keyword evidence="4" id="KW-1185">Reference proteome</keyword>
<organism evidence="3 4">
    <name type="scientific">Butyrivibrio hungatei</name>
    <dbReference type="NCBI Taxonomy" id="185008"/>
    <lineage>
        <taxon>Bacteria</taxon>
        <taxon>Bacillati</taxon>
        <taxon>Bacillota</taxon>
        <taxon>Clostridia</taxon>
        <taxon>Lachnospirales</taxon>
        <taxon>Lachnospiraceae</taxon>
        <taxon>Butyrivibrio</taxon>
    </lineage>
</organism>
<evidence type="ECO:0000313" key="3">
    <source>
        <dbReference type="EMBL" id="SCY21163.1"/>
    </source>
</evidence>
<evidence type="ECO:0000259" key="2">
    <source>
        <dbReference type="PROSITE" id="PS51154"/>
    </source>
</evidence>
<dbReference type="Pfam" id="PF01661">
    <property type="entry name" value="Macro"/>
    <property type="match status" value="1"/>
</dbReference>
<sequence length="297" mass="34389">MIRYLDGDIFTGPAQTIVNTVNTVGVMGKGIALEFKKRYPAMFESYKLACEKKRLKTGRLMLFYEADHWVLNFPTKEHWRSPSRLEYIEQGLIRFTKIYAEYGITSIAFPKLGCGNGELDWKDVKPLMEKYLKDLPIDIYIYTGVIKDVIPEHKNQTDIVNWLRQNAKDLSFNGLCDDIRYNCSIVPYSFDYDGSTISIIWNNGIVFSQNGKEDQFLSEDDLFECWDYIRNKGIVKSDEKVLWNYFYGLMFALGYLSKVVINDDDMQVNGYQLNSGLGRSYSLEGITNVQCNNKKEL</sequence>
<evidence type="ECO:0000256" key="1">
    <source>
        <dbReference type="ARBA" id="ARBA00035885"/>
    </source>
</evidence>
<dbReference type="RefSeq" id="WP_074462354.1">
    <property type="nucleotide sequence ID" value="NZ_FMUR01000010.1"/>
</dbReference>
<dbReference type="InterPro" id="IPR043472">
    <property type="entry name" value="Macro_dom-like"/>
</dbReference>
<accession>A0A1G5E267</accession>
<dbReference type="AlphaFoldDB" id="A0A1G5E267"/>
<evidence type="ECO:0000313" key="4">
    <source>
        <dbReference type="Proteomes" id="UP000183047"/>
    </source>
</evidence>
<dbReference type="Proteomes" id="UP000183047">
    <property type="component" value="Unassembled WGS sequence"/>
</dbReference>